<feature type="compositionally biased region" description="Low complexity" evidence="2">
    <location>
        <begin position="146"/>
        <end position="157"/>
    </location>
</feature>
<reference evidence="4 5" key="1">
    <citation type="journal article" date="2023" name="Plants (Basel)">
        <title>Bridging the Gap: Combining Genomics and Transcriptomics Approaches to Understand Stylosanthes scabra, an Orphan Legume from the Brazilian Caatinga.</title>
        <authorList>
            <person name="Ferreira-Neto J.R.C."/>
            <person name="da Silva M.D."/>
            <person name="Binneck E."/>
            <person name="de Melo N.F."/>
            <person name="da Silva R.H."/>
            <person name="de Melo A.L.T.M."/>
            <person name="Pandolfi V."/>
            <person name="Bustamante F.O."/>
            <person name="Brasileiro-Vidal A.C."/>
            <person name="Benko-Iseppon A.M."/>
        </authorList>
    </citation>
    <scope>NUCLEOTIDE SEQUENCE [LARGE SCALE GENOMIC DNA]</scope>
    <source>
        <tissue evidence="4">Leaves</tissue>
    </source>
</reference>
<dbReference type="Proteomes" id="UP001341840">
    <property type="component" value="Unassembled WGS sequence"/>
</dbReference>
<evidence type="ECO:0000313" key="4">
    <source>
        <dbReference type="EMBL" id="MED6172419.1"/>
    </source>
</evidence>
<keyword evidence="1" id="KW-0862">Zinc</keyword>
<feature type="compositionally biased region" description="Polar residues" evidence="2">
    <location>
        <begin position="185"/>
        <end position="195"/>
    </location>
</feature>
<proteinExistence type="predicted"/>
<organism evidence="4 5">
    <name type="scientific">Stylosanthes scabra</name>
    <dbReference type="NCBI Taxonomy" id="79078"/>
    <lineage>
        <taxon>Eukaryota</taxon>
        <taxon>Viridiplantae</taxon>
        <taxon>Streptophyta</taxon>
        <taxon>Embryophyta</taxon>
        <taxon>Tracheophyta</taxon>
        <taxon>Spermatophyta</taxon>
        <taxon>Magnoliopsida</taxon>
        <taxon>eudicotyledons</taxon>
        <taxon>Gunneridae</taxon>
        <taxon>Pentapetalae</taxon>
        <taxon>rosids</taxon>
        <taxon>fabids</taxon>
        <taxon>Fabales</taxon>
        <taxon>Fabaceae</taxon>
        <taxon>Papilionoideae</taxon>
        <taxon>50 kb inversion clade</taxon>
        <taxon>dalbergioids sensu lato</taxon>
        <taxon>Dalbergieae</taxon>
        <taxon>Pterocarpus clade</taxon>
        <taxon>Stylosanthes</taxon>
    </lineage>
</organism>
<feature type="region of interest" description="Disordered" evidence="2">
    <location>
        <begin position="80"/>
        <end position="217"/>
    </location>
</feature>
<keyword evidence="5" id="KW-1185">Reference proteome</keyword>
<dbReference type="InterPro" id="IPR001878">
    <property type="entry name" value="Znf_CCHC"/>
</dbReference>
<feature type="domain" description="CCHC-type" evidence="3">
    <location>
        <begin position="66"/>
        <end position="80"/>
    </location>
</feature>
<keyword evidence="1" id="KW-0479">Metal-binding</keyword>
<evidence type="ECO:0000256" key="1">
    <source>
        <dbReference type="PROSITE-ProRule" id="PRU00047"/>
    </source>
</evidence>
<dbReference type="SUPFAM" id="SSF57756">
    <property type="entry name" value="Retrovirus zinc finger-like domains"/>
    <property type="match status" value="1"/>
</dbReference>
<evidence type="ECO:0000256" key="2">
    <source>
        <dbReference type="SAM" id="MobiDB-lite"/>
    </source>
</evidence>
<sequence>MDAVRATYNYMVHPVPSQEYWTPTGCEGIAPPPIVRPAGRPTKRRVKDHIDMIIGNKVRKTCQVTCSKCGEKGHYYKTCKGAPRDPNWKTKSRKTKKEPGAGTQVPNSASASHAPLDPVERAKKSKKKKPRMATSAQQEEIDYSQSASTPPAASTPEPVMPPSDSPVSPPPVRFRAKQPIIRPPTENSATSANSDNPKKPGSFTFMPTLGFKLPGNI</sequence>
<dbReference type="PROSITE" id="PS50158">
    <property type="entry name" value="ZF_CCHC"/>
    <property type="match status" value="1"/>
</dbReference>
<feature type="compositionally biased region" description="Pro residues" evidence="2">
    <location>
        <begin position="158"/>
        <end position="172"/>
    </location>
</feature>
<dbReference type="InterPro" id="IPR036875">
    <property type="entry name" value="Znf_CCHC_sf"/>
</dbReference>
<keyword evidence="1" id="KW-0863">Zinc-finger</keyword>
<comment type="caution">
    <text evidence="4">The sequence shown here is derived from an EMBL/GenBank/DDBJ whole genome shotgun (WGS) entry which is preliminary data.</text>
</comment>
<protein>
    <recommendedName>
        <fullName evidence="3">CCHC-type domain-containing protein</fullName>
    </recommendedName>
</protein>
<evidence type="ECO:0000313" key="5">
    <source>
        <dbReference type="Proteomes" id="UP001341840"/>
    </source>
</evidence>
<accession>A0ABU6VGX6</accession>
<evidence type="ECO:0000259" key="3">
    <source>
        <dbReference type="PROSITE" id="PS50158"/>
    </source>
</evidence>
<name>A0ABU6VGX6_9FABA</name>
<dbReference type="EMBL" id="JASCZI010151373">
    <property type="protein sequence ID" value="MED6172419.1"/>
    <property type="molecule type" value="Genomic_DNA"/>
</dbReference>
<gene>
    <name evidence="4" type="ORF">PIB30_049874</name>
</gene>